<dbReference type="AlphaFoldDB" id="A0A0Y0DNT4"/>
<keyword evidence="2" id="KW-0186">Copper</keyword>
<name>A0A0Y0DNT4_9MOLL</name>
<dbReference type="SUPFAM" id="SSF48056">
    <property type="entry name" value="Di-copper centre-containing domain"/>
    <property type="match status" value="1"/>
</dbReference>
<evidence type="ECO:0000259" key="5">
    <source>
        <dbReference type="PROSITE" id="PS00497"/>
    </source>
</evidence>
<dbReference type="InterPro" id="IPR008922">
    <property type="entry name" value="Di-copper_centre_dom_sf"/>
</dbReference>
<keyword evidence="1" id="KW-0479">Metal-binding</keyword>
<dbReference type="SUPFAM" id="SSF57625">
    <property type="entry name" value="Invertebrate chitin-binding proteins"/>
    <property type="match status" value="1"/>
</dbReference>
<dbReference type="GO" id="GO:0046872">
    <property type="term" value="F:metal ion binding"/>
    <property type="evidence" value="ECO:0007669"/>
    <property type="project" value="UniProtKB-KW"/>
</dbReference>
<sequence length="762" mass="87510">MTTLSSPCRFLMMILYMVLYVDPGGRVYATVSEGYVDWDYILCVEDEGMRMVSKNQEFVNYNEEVLEYACVEKFLYPKADTIQLNVLQQSWLDSLISRTETDIDLAASGQVQPRERKEYRMLSTGEREDFNNAVNQLKRDRNKYDALASLHVGSRALSAHRGPGFFTWHRLFLLLFENALKEYNSIVVLPYWDPTLDSALEDPKTSIMWDASHMGNGNGFVTTGPFSQWTNQDGRTLTRNIGESGRLIRPGDVDKVLSKRNFGQISFPNADPEANLELHSYGVQMWVGGDMGRLATAANDPLYFLLHAYIDCVWEKFRQNQTNPETDWPWQFEGNAAHSYNAFLLIMPNIRSGDVRSDRYGANIYTCVDLPSYCSGTCDSTSLRCDISTSTCQTMEIPVAQRFDAPCVGTSGYQNSYCLDGNSCNEAEWAYIPTEIVYSRPPDYSTYNSYPLYSPSWVLRNDIYSPIRFRSQGDYKTLEREYPINRNPNYVDCKCKESDDGRAYLQSFGLNYMGSYREYVPVDRRLPASSVVGYVAVKRPTVGQSTRSLIRVYDDCGRICTAVCFSSDLNEYTNCSGIVDVASNEPLNYGNTFEDALYIAWNYGTDNLPKQTDRLFLKFYCNYRADWPFMSIEFSEDPAIPRPDPPEHQDERPRTTTTTTVATTTTTTTTTTTPTTTVLIEPLYCFNSSECYKDYEPTGCIPCVHETFSPCFDDESRFRQCTGTVWVPMRCYPSYLVWDQKYSICNWRTWVMYRDLWGRRKR</sequence>
<evidence type="ECO:0000256" key="4">
    <source>
        <dbReference type="SAM" id="SignalP"/>
    </source>
</evidence>
<dbReference type="InterPro" id="IPR002227">
    <property type="entry name" value="Tyrosinase_Cu-bd"/>
</dbReference>
<dbReference type="PANTHER" id="PTHR11474:SF126">
    <property type="entry name" value="TYROSINASE-LIKE PROTEIN TYR-1-RELATED"/>
    <property type="match status" value="1"/>
</dbReference>
<evidence type="ECO:0000256" key="2">
    <source>
        <dbReference type="ARBA" id="ARBA00023008"/>
    </source>
</evidence>
<dbReference type="PROSITE" id="PS00497">
    <property type="entry name" value="TYROSINASE_1"/>
    <property type="match status" value="1"/>
</dbReference>
<feature type="chain" id="PRO_5007072772" evidence="4">
    <location>
        <begin position="30"/>
        <end position="762"/>
    </location>
</feature>
<dbReference type="PRINTS" id="PR00092">
    <property type="entry name" value="TYROSINASE"/>
</dbReference>
<accession>A0A0Y0DNT4</accession>
<dbReference type="EMBL" id="KU193736">
    <property type="protein sequence ID" value="AMB26746.1"/>
    <property type="molecule type" value="mRNA"/>
</dbReference>
<protein>
    <submittedName>
        <fullName evidence="6">Tyrosinase A</fullName>
    </submittedName>
</protein>
<feature type="signal peptide" evidence="4">
    <location>
        <begin position="1"/>
        <end position="29"/>
    </location>
</feature>
<evidence type="ECO:0000256" key="1">
    <source>
        <dbReference type="ARBA" id="ARBA00022723"/>
    </source>
</evidence>
<feature type="domain" description="Tyrosinase copper-binding" evidence="5">
    <location>
        <begin position="160"/>
        <end position="177"/>
    </location>
</feature>
<dbReference type="Gene3D" id="1.10.1280.10">
    <property type="entry name" value="Di-copper center containing domain from catechol oxidase"/>
    <property type="match status" value="1"/>
</dbReference>
<dbReference type="InterPro" id="IPR036508">
    <property type="entry name" value="Chitin-bd_dom_sf"/>
</dbReference>
<dbReference type="Pfam" id="PF00264">
    <property type="entry name" value="Tyrosinase"/>
    <property type="match status" value="1"/>
</dbReference>
<feature type="compositionally biased region" description="Basic and acidic residues" evidence="3">
    <location>
        <begin position="644"/>
        <end position="654"/>
    </location>
</feature>
<dbReference type="InterPro" id="IPR050316">
    <property type="entry name" value="Tyrosinase/Hemocyanin"/>
</dbReference>
<organism evidence="6">
    <name type="scientific">Leptochiton asellus</name>
    <dbReference type="NCBI Taxonomy" id="211853"/>
    <lineage>
        <taxon>Eukaryota</taxon>
        <taxon>Metazoa</taxon>
        <taxon>Spiralia</taxon>
        <taxon>Lophotrochozoa</taxon>
        <taxon>Mollusca</taxon>
        <taxon>Polyplacophora</taxon>
        <taxon>Neoloricata</taxon>
        <taxon>Lepidopleurida</taxon>
        <taxon>Lepidopleuridae</taxon>
        <taxon>Leptochiton</taxon>
    </lineage>
</organism>
<dbReference type="GO" id="GO:0008061">
    <property type="term" value="F:chitin binding"/>
    <property type="evidence" value="ECO:0007669"/>
    <property type="project" value="InterPro"/>
</dbReference>
<evidence type="ECO:0000256" key="3">
    <source>
        <dbReference type="SAM" id="MobiDB-lite"/>
    </source>
</evidence>
<reference evidence="6" key="1">
    <citation type="journal article" date="2015" name="Evodevo">
        <title>Posterior eyespots in larval chitons have a molecular identity similar to anterior cerebral eyes in other bilaterians.</title>
        <authorList>
            <person name="Voecking O."/>
            <person name="Kourtesis I."/>
            <person name="Hausen H."/>
        </authorList>
    </citation>
    <scope>NUCLEOTIDE SEQUENCE</scope>
</reference>
<keyword evidence="4" id="KW-0732">Signal</keyword>
<dbReference type="GO" id="GO:0016491">
    <property type="term" value="F:oxidoreductase activity"/>
    <property type="evidence" value="ECO:0007669"/>
    <property type="project" value="InterPro"/>
</dbReference>
<proteinExistence type="evidence at transcript level"/>
<evidence type="ECO:0000313" key="6">
    <source>
        <dbReference type="EMBL" id="AMB26746.1"/>
    </source>
</evidence>
<feature type="compositionally biased region" description="Low complexity" evidence="3">
    <location>
        <begin position="655"/>
        <end position="672"/>
    </location>
</feature>
<dbReference type="PANTHER" id="PTHR11474">
    <property type="entry name" value="TYROSINASE FAMILY MEMBER"/>
    <property type="match status" value="1"/>
</dbReference>
<feature type="region of interest" description="Disordered" evidence="3">
    <location>
        <begin position="638"/>
        <end position="672"/>
    </location>
</feature>